<dbReference type="EMBL" id="QPIX01000006">
    <property type="protein sequence ID" value="RCW23981.1"/>
    <property type="molecule type" value="Genomic_DNA"/>
</dbReference>
<keyword evidence="2" id="KW-1185">Reference proteome</keyword>
<evidence type="ECO:0000313" key="1">
    <source>
        <dbReference type="EMBL" id="RCW23981.1"/>
    </source>
</evidence>
<proteinExistence type="predicted"/>
<evidence type="ECO:0000313" key="2">
    <source>
        <dbReference type="Proteomes" id="UP000252582"/>
    </source>
</evidence>
<reference evidence="1 2" key="1">
    <citation type="submission" date="2018-07" db="EMBL/GenBank/DDBJ databases">
        <title>Genomic Encyclopedia of Type Strains, Phase IV (KMG-IV): sequencing the most valuable type-strain genomes for metagenomic binning, comparative biology and taxonomic classification.</title>
        <authorList>
            <person name="Goeker M."/>
        </authorList>
    </citation>
    <scope>NUCLEOTIDE SEQUENCE [LARGE SCALE GENOMIC DNA]</scope>
    <source>
        <strain evidence="1 2">DSM 25528</strain>
    </source>
</reference>
<name>A0A6I7HMI2_9HYPH</name>
<sequence length="48" mass="4968">MEKVAVLGPGKVGALAAELLLGTGFLKQEDISLEAFLKTKNGTCYAGN</sequence>
<organism evidence="1 2">
    <name type="scientific">Ciceribacter lividus</name>
    <dbReference type="NCBI Taxonomy" id="1197950"/>
    <lineage>
        <taxon>Bacteria</taxon>
        <taxon>Pseudomonadati</taxon>
        <taxon>Pseudomonadota</taxon>
        <taxon>Alphaproteobacteria</taxon>
        <taxon>Hyphomicrobiales</taxon>
        <taxon>Rhizobiaceae</taxon>
        <taxon>Ciceribacter</taxon>
    </lineage>
</organism>
<dbReference type="AlphaFoldDB" id="A0A6I7HMI2"/>
<dbReference type="Proteomes" id="UP000252582">
    <property type="component" value="Unassembled WGS sequence"/>
</dbReference>
<protein>
    <submittedName>
        <fullName evidence="1">Uncharacterized protein</fullName>
    </submittedName>
</protein>
<comment type="caution">
    <text evidence="1">The sequence shown here is derived from an EMBL/GenBank/DDBJ whole genome shotgun (WGS) entry which is preliminary data.</text>
</comment>
<dbReference type="RefSeq" id="WP_170141858.1">
    <property type="nucleotide sequence ID" value="NZ_QPIX01000006.1"/>
</dbReference>
<accession>A0A6I7HMI2</accession>
<gene>
    <name evidence="1" type="ORF">DFR48_106103</name>
</gene>